<gene>
    <name evidence="3" type="ORF">CK510_24725</name>
</gene>
<protein>
    <submittedName>
        <fullName evidence="3">9-O-acetyl-N-acetylneuraminate esterase</fullName>
    </submittedName>
</protein>
<dbReference type="Proteomes" id="UP000218238">
    <property type="component" value="Unassembled WGS sequence"/>
</dbReference>
<organism evidence="3 4">
    <name type="scientific">Brunnivagina elsteri CCALA 953</name>
    <dbReference type="NCBI Taxonomy" id="987040"/>
    <lineage>
        <taxon>Bacteria</taxon>
        <taxon>Bacillati</taxon>
        <taxon>Cyanobacteriota</taxon>
        <taxon>Cyanophyceae</taxon>
        <taxon>Nostocales</taxon>
        <taxon>Calotrichaceae</taxon>
        <taxon>Brunnivagina</taxon>
    </lineage>
</organism>
<dbReference type="InterPro" id="IPR003593">
    <property type="entry name" value="AAA+_ATPase"/>
</dbReference>
<reference evidence="3 4" key="1">
    <citation type="submission" date="2017-08" db="EMBL/GenBank/DDBJ databases">
        <title>Draft genome sequence of filamentous cyanobacterium Calothrix elsteri CCALA 953.</title>
        <authorList>
            <person name="Gagunashvili A.N."/>
            <person name="Elster J."/>
            <person name="Andresson O.S."/>
        </authorList>
    </citation>
    <scope>NUCLEOTIDE SEQUENCE [LARGE SCALE GENOMIC DNA]</scope>
    <source>
        <strain evidence="3 4">CCALA 953</strain>
    </source>
</reference>
<evidence type="ECO:0000256" key="1">
    <source>
        <dbReference type="SAM" id="Phobius"/>
    </source>
</evidence>
<dbReference type="Pfam" id="PF13401">
    <property type="entry name" value="AAA_22"/>
    <property type="match status" value="1"/>
</dbReference>
<proteinExistence type="predicted"/>
<keyword evidence="1" id="KW-0472">Membrane</keyword>
<evidence type="ECO:0000259" key="2">
    <source>
        <dbReference type="SMART" id="SM00382"/>
    </source>
</evidence>
<dbReference type="InterPro" id="IPR049945">
    <property type="entry name" value="AAA_22"/>
</dbReference>
<dbReference type="GO" id="GO:0016887">
    <property type="term" value="F:ATP hydrolysis activity"/>
    <property type="evidence" value="ECO:0007669"/>
    <property type="project" value="InterPro"/>
</dbReference>
<feature type="transmembrane region" description="Helical" evidence="1">
    <location>
        <begin position="304"/>
        <end position="324"/>
    </location>
</feature>
<feature type="domain" description="AAA+ ATPase" evidence="2">
    <location>
        <begin position="83"/>
        <end position="218"/>
    </location>
</feature>
<dbReference type="EMBL" id="NTFS01000393">
    <property type="protein sequence ID" value="PAX51450.1"/>
    <property type="molecule type" value="Genomic_DNA"/>
</dbReference>
<comment type="caution">
    <text evidence="3">The sequence shown here is derived from an EMBL/GenBank/DDBJ whole genome shotgun (WGS) entry which is preliminary data.</text>
</comment>
<feature type="transmembrane region" description="Helical" evidence="1">
    <location>
        <begin position="279"/>
        <end position="298"/>
    </location>
</feature>
<dbReference type="OrthoDB" id="423541at2"/>
<dbReference type="Gene3D" id="3.40.50.300">
    <property type="entry name" value="P-loop containing nucleotide triphosphate hydrolases"/>
    <property type="match status" value="1"/>
</dbReference>
<keyword evidence="1" id="KW-1133">Transmembrane helix</keyword>
<keyword evidence="1" id="KW-0812">Transmembrane</keyword>
<accession>A0A2A2TCI0</accession>
<keyword evidence="4" id="KW-1185">Reference proteome</keyword>
<dbReference type="SMART" id="SM00382">
    <property type="entry name" value="AAA"/>
    <property type="match status" value="1"/>
</dbReference>
<dbReference type="InterPro" id="IPR027417">
    <property type="entry name" value="P-loop_NTPase"/>
</dbReference>
<name>A0A2A2TCI0_9CYAN</name>
<sequence length="334" mass="36909">MVLVPVGGVAINGMALVLLVVVMASGALVLIFLRLRIAPNKPEEPEPTPEQTVSTQTVSTEVVTERRIYRQTELNRIIASLLANGSLLIAGEEGCGKSVLASVVVEKLQEDGFVVAHIEPTTPKQMLVEIAYQLGVETQSLEGKALSAEQLKRAIANYLENNTGFLVIDDVQVCEVKFRMWLKQLRKLNVPMLLLATNPPRNDIFINIPRIELQPLPEYAIRELMEQAALERGISLKPSDLSKLQERAGGNPMLAIRAIDEEYLGLEVEGADHDRYFDITPLILLMGIVFVVMRFIGLGTNNQALYIFGGIAAAVFLGVGRLLYTLPRESRRIR</sequence>
<dbReference type="AlphaFoldDB" id="A0A2A2TCI0"/>
<evidence type="ECO:0000313" key="4">
    <source>
        <dbReference type="Proteomes" id="UP000218238"/>
    </source>
</evidence>
<feature type="transmembrane region" description="Helical" evidence="1">
    <location>
        <begin position="6"/>
        <end position="33"/>
    </location>
</feature>
<evidence type="ECO:0000313" key="3">
    <source>
        <dbReference type="EMBL" id="PAX51450.1"/>
    </source>
</evidence>
<dbReference type="SUPFAM" id="SSF52540">
    <property type="entry name" value="P-loop containing nucleoside triphosphate hydrolases"/>
    <property type="match status" value="1"/>
</dbReference>